<feature type="region of interest" description="Disordered" evidence="1">
    <location>
        <begin position="1"/>
        <end position="20"/>
    </location>
</feature>
<keyword evidence="3" id="KW-1185">Reference proteome</keyword>
<reference evidence="2 3" key="1">
    <citation type="journal article" date="2015" name="Genome Biol. Evol.">
        <title>Comparative Genomics of a Bacterivorous Green Alga Reveals Evolutionary Causalities and Consequences of Phago-Mixotrophic Mode of Nutrition.</title>
        <authorList>
            <person name="Burns J.A."/>
            <person name="Paasch A."/>
            <person name="Narechania A."/>
            <person name="Kim E."/>
        </authorList>
    </citation>
    <scope>NUCLEOTIDE SEQUENCE [LARGE SCALE GENOMIC DNA]</scope>
    <source>
        <strain evidence="2 3">PLY_AMNH</strain>
    </source>
</reference>
<gene>
    <name evidence="2" type="ORF">CYMTET_43690</name>
</gene>
<comment type="caution">
    <text evidence="2">The sequence shown here is derived from an EMBL/GenBank/DDBJ whole genome shotgun (WGS) entry which is preliminary data.</text>
</comment>
<accession>A0AAE0C2Y8</accession>
<organism evidence="2 3">
    <name type="scientific">Cymbomonas tetramitiformis</name>
    <dbReference type="NCBI Taxonomy" id="36881"/>
    <lineage>
        <taxon>Eukaryota</taxon>
        <taxon>Viridiplantae</taxon>
        <taxon>Chlorophyta</taxon>
        <taxon>Pyramimonadophyceae</taxon>
        <taxon>Pyramimonadales</taxon>
        <taxon>Pyramimonadaceae</taxon>
        <taxon>Cymbomonas</taxon>
    </lineage>
</organism>
<evidence type="ECO:0000256" key="1">
    <source>
        <dbReference type="SAM" id="MobiDB-lite"/>
    </source>
</evidence>
<name>A0AAE0C2Y8_9CHLO</name>
<feature type="compositionally biased region" description="Acidic residues" evidence="1">
    <location>
        <begin position="1"/>
        <end position="12"/>
    </location>
</feature>
<sequence>MPLTDEEDDTESPGDARQKKQKITNRVLLYNRLERVEGSPAHLVSLLLYLWAPDDNGSSCPYIQMRDTLLICNGVPRHWIFTDKQGRLKRKSSSQLKNKTAIVNAFKPPPPKPGKLRTCLHIQPDTSFLGATVQELDTSNLKDINKEPCALPDGFIQTFEKTTSDNNVFISATWYPNFVHVEYSNMKCVKAQAAKQETPRSLNGSIMDQDLVRPPVVVGDHSVITKRLQTVCDAVARHVHHVSPQKYDIACMRLHFKHDADGRLWLMYCSFLDLTPGNPSYQRKQLNLPRFPVEVAVKGMPPLSKTASEREKESTLCALEKEKAAESLPAMKTARIMFSFDADEARKTSKFKVAQSATILIGMRSTIFPLTSHVYHTTTAGPEMPKMPAVMPHYPESLHNLRLVDLAHSKPSTSAGSANRRRMQEKYKHAKQVGISSSRCREYWVCDAVII</sequence>
<dbReference type="EMBL" id="LGRX02029479">
    <property type="protein sequence ID" value="KAK3246784.1"/>
    <property type="molecule type" value="Genomic_DNA"/>
</dbReference>
<protein>
    <submittedName>
        <fullName evidence="2">Uncharacterized protein</fullName>
    </submittedName>
</protein>
<proteinExistence type="predicted"/>
<dbReference type="Proteomes" id="UP001190700">
    <property type="component" value="Unassembled WGS sequence"/>
</dbReference>
<dbReference type="AlphaFoldDB" id="A0AAE0C2Y8"/>
<evidence type="ECO:0000313" key="3">
    <source>
        <dbReference type="Proteomes" id="UP001190700"/>
    </source>
</evidence>
<evidence type="ECO:0000313" key="2">
    <source>
        <dbReference type="EMBL" id="KAK3246784.1"/>
    </source>
</evidence>